<comment type="caution">
    <text evidence="1">The sequence shown here is derived from an EMBL/GenBank/DDBJ whole genome shotgun (WGS) entry which is preliminary data.</text>
</comment>
<sequence length="62" mass="6650">MGAQFSQVFPPRLEFTEDNVNSLSSKVFLVTGGASGIGIELVAHADLVTFRLDCHPENTASQ</sequence>
<evidence type="ECO:0000313" key="2">
    <source>
        <dbReference type="Proteomes" id="UP000481861"/>
    </source>
</evidence>
<dbReference type="OrthoDB" id="191139at2759"/>
<gene>
    <name evidence="1" type="ORF">BDV95DRAFT_576029</name>
</gene>
<keyword evidence="2" id="KW-1185">Reference proteome</keyword>
<reference evidence="1 2" key="1">
    <citation type="submission" date="2020-01" db="EMBL/GenBank/DDBJ databases">
        <authorList>
            <consortium name="DOE Joint Genome Institute"/>
            <person name="Haridas S."/>
            <person name="Albert R."/>
            <person name="Binder M."/>
            <person name="Bloem J."/>
            <person name="Labutti K."/>
            <person name="Salamov A."/>
            <person name="Andreopoulos B."/>
            <person name="Baker S.E."/>
            <person name="Barry K."/>
            <person name="Bills G."/>
            <person name="Bluhm B.H."/>
            <person name="Cannon C."/>
            <person name="Castanera R."/>
            <person name="Culley D.E."/>
            <person name="Daum C."/>
            <person name="Ezra D."/>
            <person name="Gonzalez J.B."/>
            <person name="Henrissat B."/>
            <person name="Kuo A."/>
            <person name="Liang C."/>
            <person name="Lipzen A."/>
            <person name="Lutzoni F."/>
            <person name="Magnuson J."/>
            <person name="Mondo S."/>
            <person name="Nolan M."/>
            <person name="Ohm R."/>
            <person name="Pangilinan J."/>
            <person name="Park H.-J.H."/>
            <person name="Ramirez L."/>
            <person name="Alfaro M."/>
            <person name="Sun H."/>
            <person name="Tritt A."/>
            <person name="Yoshinaga Y."/>
            <person name="Zwiers L.-H.L."/>
            <person name="Turgeon B.G."/>
            <person name="Goodwin S.B."/>
            <person name="Spatafora J.W."/>
            <person name="Crous P.W."/>
            <person name="Grigoriev I.V."/>
        </authorList>
    </citation>
    <scope>NUCLEOTIDE SEQUENCE [LARGE SCALE GENOMIC DNA]</scope>
    <source>
        <strain evidence="1 2">CBS 611.86</strain>
    </source>
</reference>
<name>A0A7C8M5X7_9PLEO</name>
<accession>A0A7C8M5X7</accession>
<feature type="non-terminal residue" evidence="1">
    <location>
        <position position="62"/>
    </location>
</feature>
<organism evidence="1 2">
    <name type="scientific">Massariosphaeria phaeospora</name>
    <dbReference type="NCBI Taxonomy" id="100035"/>
    <lineage>
        <taxon>Eukaryota</taxon>
        <taxon>Fungi</taxon>
        <taxon>Dikarya</taxon>
        <taxon>Ascomycota</taxon>
        <taxon>Pezizomycotina</taxon>
        <taxon>Dothideomycetes</taxon>
        <taxon>Pleosporomycetidae</taxon>
        <taxon>Pleosporales</taxon>
        <taxon>Pleosporales incertae sedis</taxon>
        <taxon>Massariosphaeria</taxon>
    </lineage>
</organism>
<protein>
    <submittedName>
        <fullName evidence="1">Uncharacterized protein</fullName>
    </submittedName>
</protein>
<proteinExistence type="predicted"/>
<dbReference type="SUPFAM" id="SSF51735">
    <property type="entry name" value="NAD(P)-binding Rossmann-fold domains"/>
    <property type="match status" value="1"/>
</dbReference>
<dbReference type="EMBL" id="JAADJZ010000015">
    <property type="protein sequence ID" value="KAF2869678.1"/>
    <property type="molecule type" value="Genomic_DNA"/>
</dbReference>
<dbReference type="AlphaFoldDB" id="A0A7C8M5X7"/>
<dbReference type="Gene3D" id="3.40.50.720">
    <property type="entry name" value="NAD(P)-binding Rossmann-like Domain"/>
    <property type="match status" value="1"/>
</dbReference>
<evidence type="ECO:0000313" key="1">
    <source>
        <dbReference type="EMBL" id="KAF2869678.1"/>
    </source>
</evidence>
<dbReference type="InterPro" id="IPR036291">
    <property type="entry name" value="NAD(P)-bd_dom_sf"/>
</dbReference>
<dbReference type="Proteomes" id="UP000481861">
    <property type="component" value="Unassembled WGS sequence"/>
</dbReference>